<dbReference type="InterPro" id="IPR050905">
    <property type="entry name" value="Plant_NBS-LRR"/>
</dbReference>
<dbReference type="GeneID" id="111022191"/>
<organism evidence="10 11">
    <name type="scientific">Momordica charantia</name>
    <name type="common">Bitter gourd</name>
    <name type="synonym">Balsam pear</name>
    <dbReference type="NCBI Taxonomy" id="3673"/>
    <lineage>
        <taxon>Eukaryota</taxon>
        <taxon>Viridiplantae</taxon>
        <taxon>Streptophyta</taxon>
        <taxon>Embryophyta</taxon>
        <taxon>Tracheophyta</taxon>
        <taxon>Spermatophyta</taxon>
        <taxon>Magnoliopsida</taxon>
        <taxon>eudicotyledons</taxon>
        <taxon>Gunneridae</taxon>
        <taxon>Pentapetalae</taxon>
        <taxon>rosids</taxon>
        <taxon>fabids</taxon>
        <taxon>Cucurbitales</taxon>
        <taxon>Cucurbitaceae</taxon>
        <taxon>Momordiceae</taxon>
        <taxon>Momordica</taxon>
    </lineage>
</organism>
<evidence type="ECO:0000256" key="7">
    <source>
        <dbReference type="SAM" id="Coils"/>
    </source>
</evidence>
<evidence type="ECO:0000256" key="4">
    <source>
        <dbReference type="ARBA" id="ARBA00022741"/>
    </source>
</evidence>
<protein>
    <submittedName>
        <fullName evidence="11">Probable disease resistance protein At4g27220</fullName>
    </submittedName>
</protein>
<dbReference type="Gene3D" id="1.10.10.10">
    <property type="entry name" value="Winged helix-like DNA-binding domain superfamily/Winged helix DNA-binding domain"/>
    <property type="match status" value="1"/>
</dbReference>
<dbReference type="InterPro" id="IPR027417">
    <property type="entry name" value="P-loop_NTPase"/>
</dbReference>
<dbReference type="PRINTS" id="PR00364">
    <property type="entry name" value="DISEASERSIST"/>
</dbReference>
<dbReference type="GO" id="GO:0005524">
    <property type="term" value="F:ATP binding"/>
    <property type="evidence" value="ECO:0007669"/>
    <property type="project" value="UniProtKB-KW"/>
</dbReference>
<dbReference type="InterPro" id="IPR036388">
    <property type="entry name" value="WH-like_DNA-bd_sf"/>
</dbReference>
<proteinExistence type="inferred from homology"/>
<evidence type="ECO:0000256" key="5">
    <source>
        <dbReference type="ARBA" id="ARBA00022821"/>
    </source>
</evidence>
<dbReference type="RefSeq" id="XP_022155051.1">
    <property type="nucleotide sequence ID" value="XM_022299359.1"/>
</dbReference>
<dbReference type="InterPro" id="IPR032675">
    <property type="entry name" value="LRR_dom_sf"/>
</dbReference>
<evidence type="ECO:0000256" key="2">
    <source>
        <dbReference type="ARBA" id="ARBA00022614"/>
    </source>
</evidence>
<dbReference type="SUPFAM" id="SSF52058">
    <property type="entry name" value="L domain-like"/>
    <property type="match status" value="1"/>
</dbReference>
<gene>
    <name evidence="11" type="primary">LOC111022191</name>
</gene>
<reference evidence="11" key="1">
    <citation type="submission" date="2025-08" db="UniProtKB">
        <authorList>
            <consortium name="RefSeq"/>
        </authorList>
    </citation>
    <scope>IDENTIFICATION</scope>
    <source>
        <strain evidence="11">OHB3-1</strain>
    </source>
</reference>
<evidence type="ECO:0000259" key="8">
    <source>
        <dbReference type="Pfam" id="PF00931"/>
    </source>
</evidence>
<dbReference type="Proteomes" id="UP000504603">
    <property type="component" value="Unplaced"/>
</dbReference>
<evidence type="ECO:0000313" key="11">
    <source>
        <dbReference type="RefSeq" id="XP_022155051.1"/>
    </source>
</evidence>
<accession>A0A6J1DQJ3</accession>
<sequence length="594" mass="68065">MDILISVVAKIAEYTVEPIGRQLGYLFFYNRNIKDLEKQLENLKTTGEKVQILVNEEEVIHMKSMTKSRHGCWPKSNVNKVGVYGMGGVGKTKWLDEVKKLVLENKLFDRVIDVTIGQSNGVVEIQDQIGGKLNMGLNMKAETKEGRATFLQNKLVEMRENILILLDDLWNEYDLQKEVGIPCRSESSKEGCKILMTSRSRHILTNNMNTEKCFKVNSLSEEESWKFFMTIVGEFDKNRIEHMAKNVVKKCGGLPIALKIIAKALKGKELRIWKNALEKLEKRVSVKIKGVSDQLYSCLKLSYDWIEDEETRLLFLLCSVFPDDHEICAKDLQMYAMGMGLLNEVDNWETTRNMVIELVDHLKSSSLLLESNSGDNYVQMHDVVRDVAKYIASNENNMSSLSYGCGQSEWREKDRYGSYNAIFVDCMDFPNLPKNLEFPNLQMLILRIQTFFGEGQAIQIPDTFFEGMKKLRVLDMTKMRFESSRTSLTNSLKNLQTLCMSYCECDDILTIFQLKTLEILRINGSTIQELPATMDDLTQLKVLDVSNCSDLEVIPANLISSMTKLEELSLWRSFKRGGEEVSYKNELIKNVKLS</sequence>
<evidence type="ECO:0000313" key="10">
    <source>
        <dbReference type="Proteomes" id="UP000504603"/>
    </source>
</evidence>
<keyword evidence="10" id="KW-1185">Reference proteome</keyword>
<feature type="domain" description="Disease resistance R13L4/SHOC-2-like LRR" evidence="9">
    <location>
        <begin position="467"/>
        <end position="573"/>
    </location>
</feature>
<dbReference type="OrthoDB" id="1751378at2759"/>
<dbReference type="InterPro" id="IPR055414">
    <property type="entry name" value="LRR_R13L4/SHOC2-like"/>
</dbReference>
<name>A0A6J1DQJ3_MOMCH</name>
<feature type="domain" description="NB-ARC" evidence="8">
    <location>
        <begin position="76"/>
        <end position="234"/>
    </location>
</feature>
<keyword evidence="7" id="KW-0175">Coiled coil</keyword>
<keyword evidence="6" id="KW-0067">ATP-binding</keyword>
<dbReference type="Pfam" id="PF23598">
    <property type="entry name" value="LRR_14"/>
    <property type="match status" value="1"/>
</dbReference>
<feature type="coiled-coil region" evidence="7">
    <location>
        <begin position="26"/>
        <end position="53"/>
    </location>
</feature>
<dbReference type="PANTHER" id="PTHR33463">
    <property type="entry name" value="NB-ARC DOMAIN-CONTAINING PROTEIN-RELATED"/>
    <property type="match status" value="1"/>
</dbReference>
<keyword evidence="4" id="KW-0547">Nucleotide-binding</keyword>
<keyword evidence="3" id="KW-0677">Repeat</keyword>
<dbReference type="SUPFAM" id="SSF52540">
    <property type="entry name" value="P-loop containing nucleoside triphosphate hydrolases"/>
    <property type="match status" value="1"/>
</dbReference>
<evidence type="ECO:0000256" key="1">
    <source>
        <dbReference type="ARBA" id="ARBA00008894"/>
    </source>
</evidence>
<comment type="similarity">
    <text evidence="1">Belongs to the disease resistance NB-LRR family.</text>
</comment>
<dbReference type="Gene3D" id="1.10.8.430">
    <property type="entry name" value="Helical domain of apoptotic protease-activating factors"/>
    <property type="match status" value="1"/>
</dbReference>
<dbReference type="FunFam" id="1.10.8.430:FF:000003">
    <property type="entry name" value="Probable disease resistance protein At5g66910"/>
    <property type="match status" value="1"/>
</dbReference>
<dbReference type="InterPro" id="IPR002182">
    <property type="entry name" value="NB-ARC"/>
</dbReference>
<dbReference type="InterPro" id="IPR042197">
    <property type="entry name" value="Apaf_helical"/>
</dbReference>
<evidence type="ECO:0000256" key="3">
    <source>
        <dbReference type="ARBA" id="ARBA00022737"/>
    </source>
</evidence>
<dbReference type="Pfam" id="PF00931">
    <property type="entry name" value="NB-ARC"/>
    <property type="match status" value="1"/>
</dbReference>
<dbReference type="GO" id="GO:0043531">
    <property type="term" value="F:ADP binding"/>
    <property type="evidence" value="ECO:0007669"/>
    <property type="project" value="InterPro"/>
</dbReference>
<keyword evidence="5" id="KW-0611">Plant defense</keyword>
<dbReference type="AlphaFoldDB" id="A0A6J1DQJ3"/>
<evidence type="ECO:0000259" key="9">
    <source>
        <dbReference type="Pfam" id="PF23598"/>
    </source>
</evidence>
<dbReference type="PANTHER" id="PTHR33463:SF136">
    <property type="entry name" value="NB-ARC DOMAIN-CONTAINING PROTEIN"/>
    <property type="match status" value="1"/>
</dbReference>
<dbReference type="GO" id="GO:0006952">
    <property type="term" value="P:defense response"/>
    <property type="evidence" value="ECO:0007669"/>
    <property type="project" value="UniProtKB-KW"/>
</dbReference>
<dbReference type="Gene3D" id="3.80.10.10">
    <property type="entry name" value="Ribonuclease Inhibitor"/>
    <property type="match status" value="1"/>
</dbReference>
<dbReference type="Gene3D" id="3.40.50.300">
    <property type="entry name" value="P-loop containing nucleotide triphosphate hydrolases"/>
    <property type="match status" value="1"/>
</dbReference>
<evidence type="ECO:0000256" key="6">
    <source>
        <dbReference type="ARBA" id="ARBA00022840"/>
    </source>
</evidence>
<keyword evidence="2" id="KW-0433">Leucine-rich repeat</keyword>
<dbReference type="KEGG" id="mcha:111022191"/>